<name>A0A084Y3J9_9PROT</name>
<proteinExistence type="predicted"/>
<feature type="region of interest" description="Disordered" evidence="1">
    <location>
        <begin position="134"/>
        <end position="183"/>
    </location>
</feature>
<evidence type="ECO:0000256" key="1">
    <source>
        <dbReference type="SAM" id="MobiDB-lite"/>
    </source>
</evidence>
<feature type="domain" description="SSAP RNA binding" evidence="2">
    <location>
        <begin position="11"/>
        <end position="134"/>
    </location>
</feature>
<accession>A0A084Y3J9</accession>
<dbReference type="RefSeq" id="WP_273703086.1">
    <property type="nucleotide sequence ID" value="NZ_JDSS02000016.1"/>
</dbReference>
<evidence type="ECO:0000259" key="2">
    <source>
        <dbReference type="Pfam" id="PF06378"/>
    </source>
</evidence>
<dbReference type="Pfam" id="PF06378">
    <property type="entry name" value="SSAP_Sak"/>
    <property type="match status" value="1"/>
</dbReference>
<dbReference type="Proteomes" id="UP000019812">
    <property type="component" value="Unassembled WGS sequence"/>
</dbReference>
<sequence>MENTSHSTNPFRRLFQIDVSKHVEKKGLFSYLSWPFAVAQLRLADPDASWEVRRFDGLPYLSSELGFFVEVAVTVQGVTLSQIHPVLDNKNRPILAPTPFDINTSIQRCLVKAIALHGLGLSIYAGEDLPDLEDAGNTGNSGKTGEGSPEVPVPGVKPRRTAVPAKVTNLPTKEDRETPQPGSENFLTAAQKKVIERLIAETGTQVAQLLAYFGFDSLETIPRSEVTRVIAALETKKRRAA</sequence>
<evidence type="ECO:0000313" key="3">
    <source>
        <dbReference type="EMBL" id="KFB69293.1"/>
    </source>
</evidence>
<organism evidence="3 4">
    <name type="scientific">Candidatus Accumulibacter vicinus</name>
    <dbReference type="NCBI Taxonomy" id="2954382"/>
    <lineage>
        <taxon>Bacteria</taxon>
        <taxon>Pseudomonadati</taxon>
        <taxon>Pseudomonadota</taxon>
        <taxon>Betaproteobacteria</taxon>
        <taxon>Candidatus Accumulibacter</taxon>
    </lineage>
</organism>
<comment type="caution">
    <text evidence="3">The sequence shown here is derived from an EMBL/GenBank/DDBJ whole genome shotgun (WGS) entry which is preliminary data.</text>
</comment>
<dbReference type="EMBL" id="JDSS02000016">
    <property type="protein sequence ID" value="KFB69293.1"/>
    <property type="molecule type" value="Genomic_DNA"/>
</dbReference>
<protein>
    <recommendedName>
        <fullName evidence="2">SSAP RNA binding domain-containing protein</fullName>
    </recommendedName>
</protein>
<dbReference type="InterPro" id="IPR009425">
    <property type="entry name" value="DSRM_SSAP"/>
</dbReference>
<dbReference type="AlphaFoldDB" id="A0A084Y3J9"/>
<gene>
    <name evidence="3" type="ORF">CAPSK01_001038</name>
</gene>
<reference evidence="3 4" key="1">
    <citation type="submission" date="2014-07" db="EMBL/GenBank/DDBJ databases">
        <title>Expanding our view of genomic diversity in Candidatus Accumulibacter clades.</title>
        <authorList>
            <person name="Skennerton C.T."/>
            <person name="Barr J.J."/>
            <person name="Slater F.R."/>
            <person name="Bond P.L."/>
            <person name="Tyson G.W."/>
        </authorList>
    </citation>
    <scope>NUCLEOTIDE SEQUENCE [LARGE SCALE GENOMIC DNA]</scope>
    <source>
        <strain evidence="4">SK-01</strain>
    </source>
</reference>
<evidence type="ECO:0000313" key="4">
    <source>
        <dbReference type="Proteomes" id="UP000019812"/>
    </source>
</evidence>